<comment type="subcellular location">
    <subcellularLocation>
        <location evidence="7">Cytoplasm</location>
    </subcellularLocation>
</comment>
<dbReference type="SUPFAM" id="SSF53335">
    <property type="entry name" value="S-adenosyl-L-methionine-dependent methyltransferases"/>
    <property type="match status" value="1"/>
</dbReference>
<proteinExistence type="inferred from homology"/>
<evidence type="ECO:0000256" key="2">
    <source>
        <dbReference type="ARBA" id="ARBA00022490"/>
    </source>
</evidence>
<dbReference type="HAMAP" id="MF_01007">
    <property type="entry name" value="16SrRNA_methyltr_H"/>
    <property type="match status" value="1"/>
</dbReference>
<feature type="binding site" evidence="7">
    <location>
        <position position="104"/>
    </location>
    <ligand>
        <name>S-adenosyl-L-methionine</name>
        <dbReference type="ChEBI" id="CHEBI:59789"/>
    </ligand>
</feature>
<feature type="binding site" evidence="7">
    <location>
        <position position="97"/>
    </location>
    <ligand>
        <name>S-adenosyl-L-methionine</name>
        <dbReference type="ChEBI" id="CHEBI:59789"/>
    </ligand>
</feature>
<dbReference type="SUPFAM" id="SSF81799">
    <property type="entry name" value="Putative methyltransferase TM0872, insert domain"/>
    <property type="match status" value="1"/>
</dbReference>
<evidence type="ECO:0000256" key="4">
    <source>
        <dbReference type="ARBA" id="ARBA00022603"/>
    </source>
</evidence>
<keyword evidence="4 7" id="KW-0489">Methyltransferase</keyword>
<evidence type="ECO:0000313" key="9">
    <source>
        <dbReference type="EMBL" id="MCZ6158885.1"/>
    </source>
</evidence>
<evidence type="ECO:0000256" key="1">
    <source>
        <dbReference type="ARBA" id="ARBA00010396"/>
    </source>
</evidence>
<dbReference type="GO" id="GO:0070475">
    <property type="term" value="P:rRNA base methylation"/>
    <property type="evidence" value="ECO:0007669"/>
    <property type="project" value="UniProtKB-UniRule"/>
</dbReference>
<dbReference type="InterPro" id="IPR023397">
    <property type="entry name" value="SAM-dep_MeTrfase_MraW_recog"/>
</dbReference>
<reference evidence="9" key="1">
    <citation type="submission" date="2022-12" db="EMBL/GenBank/DDBJ databases">
        <title>Species Delineation and Comparative Genomics within the Campylobacter ureolyticus Complex.</title>
        <authorList>
            <person name="Maki J."/>
            <person name="Howard M."/>
            <person name="Connelly S."/>
            <person name="Hardy D.J."/>
            <person name="Cameron A."/>
        </authorList>
    </citation>
    <scope>NUCLEOTIDE SEQUENCE</scope>
    <source>
        <strain evidence="9">URMC_787</strain>
    </source>
</reference>
<comment type="catalytic activity">
    <reaction evidence="7">
        <text>cytidine(1402) in 16S rRNA + S-adenosyl-L-methionine = N(4)-methylcytidine(1402) in 16S rRNA + S-adenosyl-L-homocysteine + H(+)</text>
        <dbReference type="Rhea" id="RHEA:42928"/>
        <dbReference type="Rhea" id="RHEA-COMP:10286"/>
        <dbReference type="Rhea" id="RHEA-COMP:10287"/>
        <dbReference type="ChEBI" id="CHEBI:15378"/>
        <dbReference type="ChEBI" id="CHEBI:57856"/>
        <dbReference type="ChEBI" id="CHEBI:59789"/>
        <dbReference type="ChEBI" id="CHEBI:74506"/>
        <dbReference type="ChEBI" id="CHEBI:82748"/>
        <dbReference type="EC" id="2.1.1.199"/>
    </reaction>
</comment>
<keyword evidence="5 7" id="KW-0808">Transferase</keyword>
<dbReference type="InterPro" id="IPR029063">
    <property type="entry name" value="SAM-dependent_MTases_sf"/>
</dbReference>
<dbReference type="PANTHER" id="PTHR11265">
    <property type="entry name" value="S-ADENOSYL-METHYLTRANSFERASE MRAW"/>
    <property type="match status" value="1"/>
</dbReference>
<protein>
    <recommendedName>
        <fullName evidence="7">Ribosomal RNA small subunit methyltransferase H</fullName>
        <ecNumber evidence="7">2.1.1.199</ecNumber>
    </recommendedName>
    <alternativeName>
        <fullName evidence="7">16S rRNA m(4)C1402 methyltransferase</fullName>
    </alternativeName>
    <alternativeName>
        <fullName evidence="7">rRNA (cytosine-N(4)-)-methyltransferase RsmH</fullName>
    </alternativeName>
</protein>
<evidence type="ECO:0000256" key="7">
    <source>
        <dbReference type="HAMAP-Rule" id="MF_01007"/>
    </source>
</evidence>
<feature type="binding site" evidence="7">
    <location>
        <begin position="33"/>
        <end position="35"/>
    </location>
    <ligand>
        <name>S-adenosyl-L-methionine</name>
        <dbReference type="ChEBI" id="CHEBI:59789"/>
    </ligand>
</feature>
<dbReference type="NCBIfam" id="TIGR00006">
    <property type="entry name" value="16S rRNA (cytosine(1402)-N(4))-methyltransferase RsmH"/>
    <property type="match status" value="1"/>
</dbReference>
<feature type="coiled-coil region" evidence="8">
    <location>
        <begin position="199"/>
        <end position="226"/>
    </location>
</feature>
<dbReference type="Gene3D" id="1.10.150.170">
    <property type="entry name" value="Putative methyltransferase TM0872, insert domain"/>
    <property type="match status" value="1"/>
</dbReference>
<dbReference type="AlphaFoldDB" id="A0A9Q4KK24"/>
<dbReference type="InterPro" id="IPR002903">
    <property type="entry name" value="RsmH"/>
</dbReference>
<dbReference type="PANTHER" id="PTHR11265:SF0">
    <property type="entry name" value="12S RRNA N4-METHYLCYTIDINE METHYLTRANSFERASE"/>
    <property type="match status" value="1"/>
</dbReference>
<evidence type="ECO:0000256" key="5">
    <source>
        <dbReference type="ARBA" id="ARBA00022679"/>
    </source>
</evidence>
<keyword evidence="6 7" id="KW-0949">S-adenosyl-L-methionine</keyword>
<dbReference type="GO" id="GO:0005737">
    <property type="term" value="C:cytoplasm"/>
    <property type="evidence" value="ECO:0007669"/>
    <property type="project" value="UniProtKB-SubCell"/>
</dbReference>
<dbReference type="Pfam" id="PF01795">
    <property type="entry name" value="Methyltransf_5"/>
    <property type="match status" value="1"/>
</dbReference>
<name>A0A9Q4KK24_9BACT</name>
<dbReference type="Gene3D" id="3.40.50.150">
    <property type="entry name" value="Vaccinia Virus protein VP39"/>
    <property type="match status" value="1"/>
</dbReference>
<evidence type="ECO:0000256" key="8">
    <source>
        <dbReference type="SAM" id="Coils"/>
    </source>
</evidence>
<comment type="caution">
    <text evidence="9">The sequence shown here is derived from an EMBL/GenBank/DDBJ whole genome shotgun (WGS) entry which is preliminary data.</text>
</comment>
<dbReference type="EC" id="2.1.1.199" evidence="7"/>
<keyword evidence="3 7" id="KW-0698">rRNA processing</keyword>
<evidence type="ECO:0000256" key="6">
    <source>
        <dbReference type="ARBA" id="ARBA00022691"/>
    </source>
</evidence>
<gene>
    <name evidence="7 9" type="primary">rsmH</name>
    <name evidence="9" type="ORF">O6B32_00085</name>
</gene>
<dbReference type="Proteomes" id="UP001075225">
    <property type="component" value="Unassembled WGS sequence"/>
</dbReference>
<keyword evidence="2 7" id="KW-0963">Cytoplasm</keyword>
<evidence type="ECO:0000313" key="10">
    <source>
        <dbReference type="Proteomes" id="UP001075225"/>
    </source>
</evidence>
<organism evidence="9 10">
    <name type="scientific">Campylobacter ureolyticus</name>
    <dbReference type="NCBI Taxonomy" id="827"/>
    <lineage>
        <taxon>Bacteria</taxon>
        <taxon>Pseudomonadati</taxon>
        <taxon>Campylobacterota</taxon>
        <taxon>Epsilonproteobacteria</taxon>
        <taxon>Campylobacterales</taxon>
        <taxon>Campylobacteraceae</taxon>
        <taxon>Campylobacter</taxon>
    </lineage>
</organism>
<accession>A0A9Q4KK24</accession>
<dbReference type="GO" id="GO:0071424">
    <property type="term" value="F:rRNA (cytosine-N4-)-methyltransferase activity"/>
    <property type="evidence" value="ECO:0007669"/>
    <property type="project" value="UniProtKB-UniRule"/>
</dbReference>
<feature type="binding site" evidence="7">
    <location>
        <position position="79"/>
    </location>
    <ligand>
        <name>S-adenosyl-L-methionine</name>
        <dbReference type="ChEBI" id="CHEBI:59789"/>
    </ligand>
</feature>
<feature type="binding site" evidence="7">
    <location>
        <position position="52"/>
    </location>
    <ligand>
        <name>S-adenosyl-L-methionine</name>
        <dbReference type="ChEBI" id="CHEBI:59789"/>
    </ligand>
</feature>
<comment type="similarity">
    <text evidence="1 7">Belongs to the methyltransferase superfamily. RsmH family.</text>
</comment>
<evidence type="ECO:0000256" key="3">
    <source>
        <dbReference type="ARBA" id="ARBA00022552"/>
    </source>
</evidence>
<dbReference type="PIRSF" id="PIRSF004486">
    <property type="entry name" value="MraW"/>
    <property type="match status" value="1"/>
</dbReference>
<sequence length="304" mass="34563">MYVIHTPVLLNEVLKAFNDIKNGTIIDCTLGYGGHSSAILRQNKNIKLIGFDRDLEAINYSKKYLDEFKDRVCIKHSNFSNSLNDINTDDVRGILADIGVSSLQLDKNSRGFSLNSDNLDMRMNQNDKKDAKFVINSYSLGDLERILKEYGELKNAKFIASKIVNYREKKEISSIKELANLVGLKPVRKNGILEIILVLQALRIEVNDELLELENLLNSIENANLKDTAVAIITFHSLEDRIVKNRFKKWEKECICPDFFIKCECGGNHALGKIVTKKPITPSKDEILNNSRSKCAKLRIFKIK</sequence>
<dbReference type="EMBL" id="JAPXGO010000001">
    <property type="protein sequence ID" value="MCZ6158885.1"/>
    <property type="molecule type" value="Genomic_DNA"/>
</dbReference>
<comment type="function">
    <text evidence="7">Specifically methylates the N4 position of cytidine in position 1402 (C1402) of 16S rRNA.</text>
</comment>
<keyword evidence="8" id="KW-0175">Coiled coil</keyword>